<protein>
    <submittedName>
        <fullName evidence="3">Cyclic nucleotide-binding protein</fullName>
    </submittedName>
</protein>
<dbReference type="InterPro" id="IPR005105">
    <property type="entry name" value="GlnD_Uridyltrans_N"/>
</dbReference>
<dbReference type="STRING" id="483937.AMQ84_14070"/>
<feature type="domain" description="DUF294" evidence="2">
    <location>
        <begin position="214"/>
        <end position="351"/>
    </location>
</feature>
<feature type="domain" description="Protein-PII uridylyltransferase N-terminal" evidence="1">
    <location>
        <begin position="47"/>
        <end position="169"/>
    </location>
</feature>
<sequence length="360" mass="40678">MASMETAEWNEDKRYLSIAAAGSPQELKARRIACQTVLLEQLNVIPVEEWLSRVNAMHDRIAGAAVSICEAQMKEAGYGPPPCAYSFIVFGSAGRQEATLWSDQDNGLIVEGEPDGIKKVYFEAFGVMLSNVLEEAGYEKCDGKVMCSEPLWRKTLPEWKRQLAGWMSQLEWEPIRYLIIASDMRHVAGNTALSTEWREALHAGFVNNEKLSTAVLRNTVRHKATLNLLGQVLTERFGDYAGGFDVKYGVYIPLVNIVRHLALLHGVRDSSTLKRLEQLAKLGKYEHLDDIRRAFLTAQRMRVNTPYAVQDGLLSSSDYIAESDLKNKQLLSELRDSLLLVRRLHKALQRQLRSAERRQS</sequence>
<proteinExistence type="predicted"/>
<dbReference type="CDD" id="cd05401">
    <property type="entry name" value="NT_GlnE_GlnD_like"/>
    <property type="match status" value="1"/>
</dbReference>
<reference evidence="4" key="1">
    <citation type="submission" date="2015-03" db="EMBL/GenBank/DDBJ databases">
        <authorList>
            <person name="Wibberg D."/>
        </authorList>
    </citation>
    <scope>NUCLEOTIDE SEQUENCE [LARGE SCALE GENOMIC DNA]</scope>
</reference>
<dbReference type="Pfam" id="PF10335">
    <property type="entry name" value="DUF294_C"/>
    <property type="match status" value="1"/>
</dbReference>
<dbReference type="EMBL" id="LN831776">
    <property type="protein sequence ID" value="CQR54968.1"/>
    <property type="molecule type" value="Genomic_DNA"/>
</dbReference>
<evidence type="ECO:0000259" key="2">
    <source>
        <dbReference type="Pfam" id="PF10335"/>
    </source>
</evidence>
<accession>A0A0E3WHA9</accession>
<name>A0A0E3WHA9_9BACL</name>
<dbReference type="KEGG" id="pri:PRIO_2563"/>
<dbReference type="Pfam" id="PF03445">
    <property type="entry name" value="DUF294"/>
    <property type="match status" value="1"/>
</dbReference>
<evidence type="ECO:0000313" key="3">
    <source>
        <dbReference type="EMBL" id="CQR54968.1"/>
    </source>
</evidence>
<dbReference type="HOGENOM" id="CLU_027866_2_0_9"/>
<dbReference type="InterPro" id="IPR018821">
    <property type="entry name" value="DUF294_put_nucleoTrafse_sb-bd"/>
</dbReference>
<gene>
    <name evidence="3" type="ORF">PRIO_2563</name>
</gene>
<dbReference type="PATRIC" id="fig|1073571.4.peg.2733"/>
<dbReference type="GO" id="GO:0008773">
    <property type="term" value="F:[protein-PII] uridylyltransferase activity"/>
    <property type="evidence" value="ECO:0007669"/>
    <property type="project" value="InterPro"/>
</dbReference>
<evidence type="ECO:0000313" key="4">
    <source>
        <dbReference type="Proteomes" id="UP000033163"/>
    </source>
</evidence>
<dbReference type="Proteomes" id="UP000033163">
    <property type="component" value="Chromosome I"/>
</dbReference>
<organism evidence="3 4">
    <name type="scientific">Paenibacillus riograndensis SBR5</name>
    <dbReference type="NCBI Taxonomy" id="1073571"/>
    <lineage>
        <taxon>Bacteria</taxon>
        <taxon>Bacillati</taxon>
        <taxon>Bacillota</taxon>
        <taxon>Bacilli</taxon>
        <taxon>Bacillales</taxon>
        <taxon>Paenibacillaceae</taxon>
        <taxon>Paenibacillus</taxon>
        <taxon>Paenibacillus sonchi group</taxon>
    </lineage>
</organism>
<evidence type="ECO:0000259" key="1">
    <source>
        <dbReference type="Pfam" id="PF03445"/>
    </source>
</evidence>
<dbReference type="AlphaFoldDB" id="A0A0E3WHA9"/>